<evidence type="ECO:0000313" key="3">
    <source>
        <dbReference type="Proteomes" id="UP000325788"/>
    </source>
</evidence>
<evidence type="ECO:0000313" key="2">
    <source>
        <dbReference type="EMBL" id="KAB1859986.1"/>
    </source>
</evidence>
<name>A0A5N4WT90_9GAMM</name>
<dbReference type="Pfam" id="PF16459">
    <property type="entry name" value="Phage_TAC_13"/>
    <property type="match status" value="1"/>
</dbReference>
<sequence length="176" mass="19499">MAKTNLKALRKVTQSGAPIERTVTWKVFATEENLEDLKELTSKSEMTVGDEVELEGQVFIKRLSFIAQQEVAKAFEWDIVTNPDDPVLKEINGSRLVASRLIGSICEDGKGTPFFTSLTDVYTSDPKFIDAVYQEADKVNNFTGKSPKKNSSEMNSGANLSSTESVEVPSKKRKQT</sequence>
<accession>A0A5N4WT90</accession>
<feature type="compositionally biased region" description="Polar residues" evidence="1">
    <location>
        <begin position="152"/>
        <end position="165"/>
    </location>
</feature>
<dbReference type="EMBL" id="VXLD01000001">
    <property type="protein sequence ID" value="KAB1859986.1"/>
    <property type="molecule type" value="Genomic_DNA"/>
</dbReference>
<gene>
    <name evidence="2" type="ORF">F4W09_02360</name>
</gene>
<feature type="region of interest" description="Disordered" evidence="1">
    <location>
        <begin position="141"/>
        <end position="176"/>
    </location>
</feature>
<evidence type="ECO:0000256" key="1">
    <source>
        <dbReference type="SAM" id="MobiDB-lite"/>
    </source>
</evidence>
<protein>
    <submittedName>
        <fullName evidence="2">Uncharacterized protein</fullName>
    </submittedName>
</protein>
<dbReference type="Proteomes" id="UP000325788">
    <property type="component" value="Unassembled WGS sequence"/>
</dbReference>
<reference evidence="2 3" key="1">
    <citation type="submission" date="2019-09" db="EMBL/GenBank/DDBJ databases">
        <title>Draft genome sequence of Acinetobacter tandoii W4-4-4 isolated from environmental water sample.</title>
        <authorList>
            <person name="Wee S.K."/>
            <person name="Yan B."/>
            <person name="Mustaffa S.B."/>
            <person name="Yap E.P.H."/>
        </authorList>
    </citation>
    <scope>NUCLEOTIDE SEQUENCE [LARGE SCALE GENOMIC DNA]</scope>
    <source>
        <strain evidence="2 3">W4-4-4</strain>
    </source>
</reference>
<dbReference type="InterPro" id="IPR024410">
    <property type="entry name" value="Phage_TAC_12"/>
</dbReference>
<dbReference type="RefSeq" id="WP_151503896.1">
    <property type="nucleotide sequence ID" value="NZ_VXLD01000001.1"/>
</dbReference>
<comment type="caution">
    <text evidence="2">The sequence shown here is derived from an EMBL/GenBank/DDBJ whole genome shotgun (WGS) entry which is preliminary data.</text>
</comment>
<proteinExistence type="predicted"/>
<dbReference type="AlphaFoldDB" id="A0A5N4WT90"/>
<organism evidence="2 3">
    <name type="scientific">Acinetobacter tandoii</name>
    <dbReference type="NCBI Taxonomy" id="202954"/>
    <lineage>
        <taxon>Bacteria</taxon>
        <taxon>Pseudomonadati</taxon>
        <taxon>Pseudomonadota</taxon>
        <taxon>Gammaproteobacteria</taxon>
        <taxon>Moraxellales</taxon>
        <taxon>Moraxellaceae</taxon>
        <taxon>Acinetobacter</taxon>
    </lineage>
</organism>